<dbReference type="AlphaFoldDB" id="A0AA94IT60"/>
<accession>A0AA94IT60</accession>
<gene>
    <name evidence="1" type="ORF">SAMN06265364_10566</name>
</gene>
<proteinExistence type="predicted"/>
<sequence length="38" mass="4433">MEKVFGEIFLSQNSQNSKNLFVLCLIRGHYFLSQISQI</sequence>
<evidence type="ECO:0000313" key="2">
    <source>
        <dbReference type="Proteomes" id="UP000198427"/>
    </source>
</evidence>
<dbReference type="Proteomes" id="UP000198427">
    <property type="component" value="Unassembled WGS sequence"/>
</dbReference>
<dbReference type="EMBL" id="FZNZ01000005">
    <property type="protein sequence ID" value="SNR70389.1"/>
    <property type="molecule type" value="Genomic_DNA"/>
</dbReference>
<reference evidence="1 2" key="1">
    <citation type="submission" date="2017-06" db="EMBL/GenBank/DDBJ databases">
        <authorList>
            <person name="Varghese N."/>
            <person name="Submissions S."/>
        </authorList>
    </citation>
    <scope>NUCLEOTIDE SEQUENCE [LARGE SCALE GENOMIC DNA]</scope>
    <source>
        <strain evidence="1 2">DSM 26989</strain>
    </source>
</reference>
<protein>
    <submittedName>
        <fullName evidence="1">Uncharacterized protein</fullName>
    </submittedName>
</protein>
<comment type="caution">
    <text evidence="1">The sequence shown here is derived from an EMBL/GenBank/DDBJ whole genome shotgun (WGS) entry which is preliminary data.</text>
</comment>
<name>A0AA94IT60_9BACT</name>
<evidence type="ECO:0000313" key="1">
    <source>
        <dbReference type="EMBL" id="SNR70389.1"/>
    </source>
</evidence>
<keyword evidence="2" id="KW-1185">Reference proteome</keyword>
<organism evidence="1 2">
    <name type="scientific">Prevotella jejuni</name>
    <dbReference type="NCBI Taxonomy" id="1177574"/>
    <lineage>
        <taxon>Bacteria</taxon>
        <taxon>Pseudomonadati</taxon>
        <taxon>Bacteroidota</taxon>
        <taxon>Bacteroidia</taxon>
        <taxon>Bacteroidales</taxon>
        <taxon>Prevotellaceae</taxon>
        <taxon>Prevotella</taxon>
    </lineage>
</organism>